<dbReference type="SUPFAM" id="SSF53335">
    <property type="entry name" value="S-adenosyl-L-methionine-dependent methyltransferases"/>
    <property type="match status" value="1"/>
</dbReference>
<keyword evidence="1" id="KW-0812">Transmembrane</keyword>
<dbReference type="Pfam" id="PF05050">
    <property type="entry name" value="Methyltransf_21"/>
    <property type="match status" value="1"/>
</dbReference>
<proteinExistence type="predicted"/>
<dbReference type="PANTHER" id="PTHR34203:SF15">
    <property type="entry name" value="SLL1173 PROTEIN"/>
    <property type="match status" value="1"/>
</dbReference>
<gene>
    <name evidence="3" type="ORF">MNV_1440011</name>
</gene>
<sequence>MQKLSINLLSNNSLAGLKGLFRSAIKKFPYILVIASPILSIYFKIILIPTKKGYIILSKGLKFYCPFEDNFNSVAAFKEIFQESRYDHMDLGIDDIVVDCGAHVGFYSIKAASQCHKVVAIEPCPHNASLFRKNSKKFNNIVIIEKALDERVRRTRLFLGASDAHSMLVPTDSSIEVDTITIDQVLKDIKPQARGNICIKMNVEGMELATLRGAKDTLKNINVKLAIAAHHSSEELDEVSKYLLDLGFEISSRNQIIFATRSSVTT</sequence>
<name>A0A284VL36_9EURY</name>
<evidence type="ECO:0000256" key="1">
    <source>
        <dbReference type="SAM" id="Phobius"/>
    </source>
</evidence>
<feature type="transmembrane region" description="Helical" evidence="1">
    <location>
        <begin position="28"/>
        <end position="47"/>
    </location>
</feature>
<evidence type="ECO:0000259" key="2">
    <source>
        <dbReference type="Pfam" id="PF05050"/>
    </source>
</evidence>
<dbReference type="Gene3D" id="3.40.50.150">
    <property type="entry name" value="Vaccinia Virus protein VP39"/>
    <property type="match status" value="1"/>
</dbReference>
<feature type="domain" description="Methyltransferase FkbM" evidence="2">
    <location>
        <begin position="99"/>
        <end position="249"/>
    </location>
</feature>
<dbReference type="EMBL" id="FZMP01000051">
    <property type="protein sequence ID" value="SNQ59952.1"/>
    <property type="molecule type" value="Genomic_DNA"/>
</dbReference>
<dbReference type="PANTHER" id="PTHR34203">
    <property type="entry name" value="METHYLTRANSFERASE, FKBM FAMILY PROTEIN"/>
    <property type="match status" value="1"/>
</dbReference>
<accession>A0A284VL36</accession>
<dbReference type="RefSeq" id="WP_096204243.1">
    <property type="nucleotide sequence ID" value="NZ_FZMP01000051.1"/>
</dbReference>
<protein>
    <recommendedName>
        <fullName evidence="2">Methyltransferase FkbM domain-containing protein</fullName>
    </recommendedName>
</protein>
<keyword evidence="1" id="KW-1133">Transmembrane helix</keyword>
<dbReference type="OrthoDB" id="275825at2157"/>
<reference evidence="4" key="1">
    <citation type="submission" date="2017-06" db="EMBL/GenBank/DDBJ databases">
        <authorList>
            <person name="Cremers G."/>
        </authorList>
    </citation>
    <scope>NUCLEOTIDE SEQUENCE [LARGE SCALE GENOMIC DNA]</scope>
</reference>
<keyword evidence="1" id="KW-0472">Membrane</keyword>
<dbReference type="InterPro" id="IPR052514">
    <property type="entry name" value="SAM-dependent_MTase"/>
</dbReference>
<keyword evidence="4" id="KW-1185">Reference proteome</keyword>
<evidence type="ECO:0000313" key="4">
    <source>
        <dbReference type="Proteomes" id="UP000218615"/>
    </source>
</evidence>
<dbReference type="Proteomes" id="UP000218615">
    <property type="component" value="Unassembled WGS sequence"/>
</dbReference>
<dbReference type="AlphaFoldDB" id="A0A284VL36"/>
<dbReference type="NCBIfam" id="TIGR01444">
    <property type="entry name" value="fkbM_fam"/>
    <property type="match status" value="1"/>
</dbReference>
<dbReference type="InterPro" id="IPR029063">
    <property type="entry name" value="SAM-dependent_MTases_sf"/>
</dbReference>
<dbReference type="InterPro" id="IPR006342">
    <property type="entry name" value="FkbM_mtfrase"/>
</dbReference>
<organism evidence="3 4">
    <name type="scientific">Candidatus Methanoperedens nitratireducens</name>
    <dbReference type="NCBI Taxonomy" id="1392998"/>
    <lineage>
        <taxon>Archaea</taxon>
        <taxon>Methanobacteriati</taxon>
        <taxon>Methanobacteriota</taxon>
        <taxon>Stenosarchaea group</taxon>
        <taxon>Methanomicrobia</taxon>
        <taxon>Methanosarcinales</taxon>
        <taxon>ANME-2 cluster</taxon>
        <taxon>Candidatus Methanoperedentaceae</taxon>
        <taxon>Candidatus Methanoperedens</taxon>
    </lineage>
</organism>
<evidence type="ECO:0000313" key="3">
    <source>
        <dbReference type="EMBL" id="SNQ59952.1"/>
    </source>
</evidence>